<feature type="chain" id="PRO_5003864280" description="DUF2259 domain-containing protein" evidence="1">
    <location>
        <begin position="25"/>
        <end position="243"/>
    </location>
</feature>
<dbReference type="EMBL" id="AMRM01000006">
    <property type="protein sequence ID" value="EKF19681.1"/>
    <property type="molecule type" value="Genomic_DNA"/>
</dbReference>
<dbReference type="PROSITE" id="PS51257">
    <property type="entry name" value="PROKAR_LIPOPROTEIN"/>
    <property type="match status" value="1"/>
</dbReference>
<keyword evidence="3" id="KW-1185">Reference proteome</keyword>
<dbReference type="AlphaFoldDB" id="K2MC30"/>
<evidence type="ECO:0000313" key="3">
    <source>
        <dbReference type="Proteomes" id="UP000006786"/>
    </source>
</evidence>
<evidence type="ECO:0008006" key="4">
    <source>
        <dbReference type="Google" id="ProtNLM"/>
    </source>
</evidence>
<accession>K2MC30</accession>
<protein>
    <recommendedName>
        <fullName evidence="4">DUF2259 domain-containing protein</fullName>
    </recommendedName>
</protein>
<dbReference type="Proteomes" id="UP000006786">
    <property type="component" value="Unassembled WGS sequence"/>
</dbReference>
<name>K2MC30_9HYPH</name>
<sequence length="243" mass="25629">MIMTLLRLIAGAALFAIACGTARAGDTATVEILGFSADGGIFAFEEYGMQDGSGFPYANRYYINTASDSFLPGTPVRVRIDQDGAAIVDARSQARAQAQSVIGDAVLAENRGFTAGWNSVTERSSDPFRIEVNPRPVFPPIDEPLEFRLTELPMPDAAQCHGLGEAAGFRLMRVGTAPGTQTDIVHEDTTIPTSRGCPLGYGLAGVQTFHPAGGAPVFAVIIAIRALGFEGPDHRFIAVTGAL</sequence>
<gene>
    <name evidence="2" type="ORF">NA2_07302</name>
</gene>
<dbReference type="Pfam" id="PF10016">
    <property type="entry name" value="DUF2259"/>
    <property type="match status" value="1"/>
</dbReference>
<dbReference type="STRING" id="391937.NA2_07302"/>
<proteinExistence type="predicted"/>
<organism evidence="2 3">
    <name type="scientific">Nitratireductor pacificus pht-3B</name>
    <dbReference type="NCBI Taxonomy" id="391937"/>
    <lineage>
        <taxon>Bacteria</taxon>
        <taxon>Pseudomonadati</taxon>
        <taxon>Pseudomonadota</taxon>
        <taxon>Alphaproteobacteria</taxon>
        <taxon>Hyphomicrobiales</taxon>
        <taxon>Phyllobacteriaceae</taxon>
        <taxon>Nitratireductor</taxon>
    </lineage>
</organism>
<evidence type="ECO:0000256" key="1">
    <source>
        <dbReference type="SAM" id="SignalP"/>
    </source>
</evidence>
<reference evidence="2 3" key="1">
    <citation type="journal article" date="2012" name="J. Bacteriol.">
        <title>Genome Sequence of Nitratireductor pacificus Type Strain pht-3B.</title>
        <authorList>
            <person name="Lai Q."/>
            <person name="Li G."/>
            <person name="Shao Z."/>
        </authorList>
    </citation>
    <scope>NUCLEOTIDE SEQUENCE [LARGE SCALE GENOMIC DNA]</scope>
    <source>
        <strain evidence="3">pht-3B</strain>
    </source>
</reference>
<dbReference type="InterPro" id="IPR018725">
    <property type="entry name" value="DUF2259_secreted"/>
</dbReference>
<dbReference type="PATRIC" id="fig|391937.3.peg.1501"/>
<comment type="caution">
    <text evidence="2">The sequence shown here is derived from an EMBL/GenBank/DDBJ whole genome shotgun (WGS) entry which is preliminary data.</text>
</comment>
<dbReference type="eggNOG" id="COG5497">
    <property type="taxonomic scope" value="Bacteria"/>
</dbReference>
<evidence type="ECO:0000313" key="2">
    <source>
        <dbReference type="EMBL" id="EKF19681.1"/>
    </source>
</evidence>
<feature type="signal peptide" evidence="1">
    <location>
        <begin position="1"/>
        <end position="24"/>
    </location>
</feature>
<keyword evidence="1" id="KW-0732">Signal</keyword>